<dbReference type="KEGG" id="daf:Desaf_3520"/>
<organism evidence="1 2">
    <name type="scientific">Desulfocurvibacter africanus subsp. africanus str. Walvis Bay</name>
    <dbReference type="NCBI Taxonomy" id="690850"/>
    <lineage>
        <taxon>Bacteria</taxon>
        <taxon>Pseudomonadati</taxon>
        <taxon>Thermodesulfobacteriota</taxon>
        <taxon>Desulfovibrionia</taxon>
        <taxon>Desulfovibrionales</taxon>
        <taxon>Desulfovibrionaceae</taxon>
        <taxon>Desulfocurvibacter</taxon>
    </lineage>
</organism>
<evidence type="ECO:0000313" key="1">
    <source>
        <dbReference type="EMBL" id="EGJ51802.1"/>
    </source>
</evidence>
<dbReference type="HOGENOM" id="CLU_2394882_0_0_7"/>
<protein>
    <submittedName>
        <fullName evidence="1">Uncharacterized protein</fullName>
    </submittedName>
</protein>
<dbReference type="EMBL" id="CP003221">
    <property type="protein sequence ID" value="EGJ51802.1"/>
    <property type="molecule type" value="Genomic_DNA"/>
</dbReference>
<dbReference type="Proteomes" id="UP000007844">
    <property type="component" value="Chromosome"/>
</dbReference>
<dbReference type="RefSeq" id="WP_014261416.1">
    <property type="nucleotide sequence ID" value="NC_016629.1"/>
</dbReference>
<name>F3YY26_DESAF</name>
<dbReference type="AlphaFoldDB" id="F3YY26"/>
<reference evidence="1 2" key="1">
    <citation type="journal article" date="2011" name="J. Bacteriol.">
        <title>Genome sequence of the mercury-methylating and pleomorphic Desulfovibrio africanus Strain Walvis Bay.</title>
        <authorList>
            <person name="Brown S.D."/>
            <person name="Wall J.D."/>
            <person name="Kucken A.M."/>
            <person name="Gilmour C.C."/>
            <person name="Podar M."/>
            <person name="Brandt C.C."/>
            <person name="Teshima H."/>
            <person name="Detter J.C."/>
            <person name="Han C.S."/>
            <person name="Land M.L."/>
            <person name="Lucas S."/>
            <person name="Han J."/>
            <person name="Pennacchio L."/>
            <person name="Nolan M."/>
            <person name="Pitluck S."/>
            <person name="Woyke T."/>
            <person name="Goodwin L."/>
            <person name="Palumbo A.V."/>
            <person name="Elias D.A."/>
        </authorList>
    </citation>
    <scope>NUCLEOTIDE SEQUENCE [LARGE SCALE GENOMIC DNA]</scope>
    <source>
        <strain evidence="1 2">Walvis Bay</strain>
    </source>
</reference>
<proteinExistence type="predicted"/>
<evidence type="ECO:0000313" key="2">
    <source>
        <dbReference type="Proteomes" id="UP000007844"/>
    </source>
</evidence>
<keyword evidence="2" id="KW-1185">Reference proteome</keyword>
<gene>
    <name evidence="1" type="ORF">Desaf_3520</name>
</gene>
<accession>F3YY26</accession>
<sequence>MPKLTLPSGAEVEFCGLSFEAADAYLARESELLDESKSDHERIAGRRQLMRETLEQTCPEAWARARQSNRDVAALHRAVLAETFGSPDTEKNS</sequence>
<dbReference type="STRING" id="690850.Desaf_3520"/>